<dbReference type="GO" id="GO:0004497">
    <property type="term" value="F:monooxygenase activity"/>
    <property type="evidence" value="ECO:0007669"/>
    <property type="project" value="UniProtKB-KW"/>
</dbReference>
<proteinExistence type="inferred from homology"/>
<keyword evidence="3 6" id="KW-1133">Transmembrane helix</keyword>
<evidence type="ECO:0000256" key="6">
    <source>
        <dbReference type="SAM" id="Phobius"/>
    </source>
</evidence>
<evidence type="ECO:0000256" key="1">
    <source>
        <dbReference type="ARBA" id="ARBA00004141"/>
    </source>
</evidence>
<keyword evidence="7" id="KW-0503">Monooxygenase</keyword>
<dbReference type="OrthoDB" id="5954308at2759"/>
<name>A0A484FM69_COLOR</name>
<evidence type="ECO:0000256" key="5">
    <source>
        <dbReference type="ARBA" id="ARBA00034313"/>
    </source>
</evidence>
<comment type="subcellular location">
    <subcellularLocation>
        <location evidence="1">Membrane</location>
        <topology evidence="1">Multi-pass membrane protein</topology>
    </subcellularLocation>
</comment>
<evidence type="ECO:0000313" key="7">
    <source>
        <dbReference type="EMBL" id="TDZ18886.1"/>
    </source>
</evidence>
<protein>
    <submittedName>
        <fullName evidence="7">Monooxygenase hypC</fullName>
    </submittedName>
</protein>
<evidence type="ECO:0000256" key="2">
    <source>
        <dbReference type="ARBA" id="ARBA00022692"/>
    </source>
</evidence>
<evidence type="ECO:0000313" key="8">
    <source>
        <dbReference type="Proteomes" id="UP000014480"/>
    </source>
</evidence>
<reference evidence="8" key="2">
    <citation type="journal article" date="2019" name="Mol. Plant Microbe Interact.">
        <title>Genome sequence resources for four phytopathogenic fungi from the Colletotrichum orbiculare species complex.</title>
        <authorList>
            <person name="Gan P."/>
            <person name="Tsushima A."/>
            <person name="Narusaka M."/>
            <person name="Narusaka Y."/>
            <person name="Takano Y."/>
            <person name="Kubo Y."/>
            <person name="Shirasu K."/>
        </authorList>
    </citation>
    <scope>GENOME REANNOTATION</scope>
    <source>
        <strain evidence="8">104-T / ATCC 96160 / CBS 514.97 / LARS 414 / MAFF 240422</strain>
    </source>
</reference>
<sequence length="193" mass="21508">MSPHSSAFRNLQLSTVFVNTFAAGLNLSLSFFVIPRLLESPTPLMLRQFKNMFRWSSRAFPLPVIACAISYWYMAYAFRHIPAKSRVFTAAGALCVTIVPWTKFVIHDINKKLFQKAEETKDMGIMAVGLTQEEEEGAKYLVDQWGLWNLGRNVALAAGPVSGETPAQERLRACGANLVTYRKQITFSSAAPA</sequence>
<keyword evidence="4 6" id="KW-0472">Membrane</keyword>
<keyword evidence="7" id="KW-0560">Oxidoreductase</keyword>
<feature type="transmembrane region" description="Helical" evidence="6">
    <location>
        <begin position="87"/>
        <end position="106"/>
    </location>
</feature>
<evidence type="ECO:0000256" key="3">
    <source>
        <dbReference type="ARBA" id="ARBA00022989"/>
    </source>
</evidence>
<keyword evidence="8" id="KW-1185">Reference proteome</keyword>
<dbReference type="AlphaFoldDB" id="A0A484FM69"/>
<dbReference type="Pfam" id="PF08592">
    <property type="entry name" value="Anthrone_oxy"/>
    <property type="match status" value="1"/>
</dbReference>
<dbReference type="Proteomes" id="UP000014480">
    <property type="component" value="Unassembled WGS sequence"/>
</dbReference>
<evidence type="ECO:0000256" key="4">
    <source>
        <dbReference type="ARBA" id="ARBA00023136"/>
    </source>
</evidence>
<dbReference type="PANTHER" id="PTHR35042">
    <property type="entry name" value="ANTHRONE OXYGENASE ENCC"/>
    <property type="match status" value="1"/>
</dbReference>
<comment type="caution">
    <text evidence="7">The sequence shown here is derived from an EMBL/GenBank/DDBJ whole genome shotgun (WGS) entry which is preliminary data.</text>
</comment>
<dbReference type="GO" id="GO:0016020">
    <property type="term" value="C:membrane"/>
    <property type="evidence" value="ECO:0007669"/>
    <property type="project" value="UniProtKB-SubCell"/>
</dbReference>
<dbReference type="InterPro" id="IPR013901">
    <property type="entry name" value="Anthrone_oxy"/>
</dbReference>
<reference evidence="8" key="1">
    <citation type="journal article" date="2013" name="New Phytol.">
        <title>Comparative genomic and transcriptomic analyses reveal the hemibiotrophic stage shift of Colletotrichum fungi.</title>
        <authorList>
            <person name="Gan P."/>
            <person name="Ikeda K."/>
            <person name="Irieda H."/>
            <person name="Narusaka M."/>
            <person name="O'Connell R.J."/>
            <person name="Narusaka Y."/>
            <person name="Takano Y."/>
            <person name="Kubo Y."/>
            <person name="Shirasu K."/>
        </authorList>
    </citation>
    <scope>NUCLEOTIDE SEQUENCE [LARGE SCALE GENOMIC DNA]</scope>
    <source>
        <strain evidence="8">104-T / ATCC 96160 / CBS 514.97 / LARS 414 / MAFF 240422</strain>
    </source>
</reference>
<comment type="similarity">
    <text evidence="5">Belongs to the anthrone oxygenase family.</text>
</comment>
<keyword evidence="2 6" id="KW-0812">Transmembrane</keyword>
<dbReference type="STRING" id="1213857.A0A484FM69"/>
<feature type="transmembrane region" description="Helical" evidence="6">
    <location>
        <begin position="59"/>
        <end position="75"/>
    </location>
</feature>
<organism evidence="7 8">
    <name type="scientific">Colletotrichum orbiculare (strain 104-T / ATCC 96160 / CBS 514.97 / LARS 414 / MAFF 240422)</name>
    <name type="common">Cucumber anthracnose fungus</name>
    <name type="synonym">Colletotrichum lagenarium</name>
    <dbReference type="NCBI Taxonomy" id="1213857"/>
    <lineage>
        <taxon>Eukaryota</taxon>
        <taxon>Fungi</taxon>
        <taxon>Dikarya</taxon>
        <taxon>Ascomycota</taxon>
        <taxon>Pezizomycotina</taxon>
        <taxon>Sordariomycetes</taxon>
        <taxon>Hypocreomycetidae</taxon>
        <taxon>Glomerellales</taxon>
        <taxon>Glomerellaceae</taxon>
        <taxon>Colletotrichum</taxon>
        <taxon>Colletotrichum orbiculare species complex</taxon>
    </lineage>
</organism>
<feature type="transmembrane region" description="Helical" evidence="6">
    <location>
        <begin position="16"/>
        <end position="38"/>
    </location>
</feature>
<accession>A0A484FM69</accession>
<gene>
    <name evidence="7" type="primary">hypC-2</name>
    <name evidence="7" type="ORF">Cob_v008342</name>
</gene>
<dbReference type="EMBL" id="AMCV02000022">
    <property type="protein sequence ID" value="TDZ18886.1"/>
    <property type="molecule type" value="Genomic_DNA"/>
</dbReference>
<dbReference type="PANTHER" id="PTHR35042:SF1">
    <property type="entry name" value="DUF1772-DOMAIN-CONTAINING PROTEIN"/>
    <property type="match status" value="1"/>
</dbReference>